<dbReference type="GO" id="GO:0016887">
    <property type="term" value="F:ATP hydrolysis activity"/>
    <property type="evidence" value="ECO:0007669"/>
    <property type="project" value="TreeGrafter"/>
</dbReference>
<keyword evidence="6" id="KW-0067">ATP-binding</keyword>
<evidence type="ECO:0000259" key="9">
    <source>
        <dbReference type="Pfam" id="PF01467"/>
    </source>
</evidence>
<evidence type="ECO:0000256" key="8">
    <source>
        <dbReference type="ARBA" id="ARBA00049001"/>
    </source>
</evidence>
<keyword evidence="7" id="KW-0520">NAD</keyword>
<dbReference type="GO" id="GO:0005524">
    <property type="term" value="F:ATP binding"/>
    <property type="evidence" value="ECO:0007669"/>
    <property type="project" value="UniProtKB-KW"/>
</dbReference>
<keyword evidence="4" id="KW-0548">Nucleotidyltransferase</keyword>
<dbReference type="CDD" id="cd02165">
    <property type="entry name" value="NMNAT"/>
    <property type="match status" value="1"/>
</dbReference>
<feature type="domain" description="Cytidyltransferase-like" evidence="9">
    <location>
        <begin position="54"/>
        <end position="116"/>
    </location>
</feature>
<dbReference type="Proteomes" id="UP000091918">
    <property type="component" value="Unassembled WGS sequence"/>
</dbReference>
<organism evidence="10 11">
    <name type="scientific">Emergomyces africanus</name>
    <dbReference type="NCBI Taxonomy" id="1955775"/>
    <lineage>
        <taxon>Eukaryota</taxon>
        <taxon>Fungi</taxon>
        <taxon>Dikarya</taxon>
        <taxon>Ascomycota</taxon>
        <taxon>Pezizomycotina</taxon>
        <taxon>Eurotiomycetes</taxon>
        <taxon>Eurotiomycetidae</taxon>
        <taxon>Onygenales</taxon>
        <taxon>Ajellomycetaceae</taxon>
        <taxon>Emergomyces</taxon>
    </lineage>
</organism>
<dbReference type="UniPathway" id="UPA00253">
    <property type="reaction ID" value="UER00600"/>
</dbReference>
<keyword evidence="11" id="KW-1185">Reference proteome</keyword>
<dbReference type="AlphaFoldDB" id="A0A1B7P8H5"/>
<dbReference type="GO" id="GO:0009435">
    <property type="term" value="P:NAD+ biosynthetic process"/>
    <property type="evidence" value="ECO:0007669"/>
    <property type="project" value="UniProtKB-UniPathway"/>
</dbReference>
<dbReference type="GO" id="GO:0005634">
    <property type="term" value="C:nucleus"/>
    <property type="evidence" value="ECO:0007669"/>
    <property type="project" value="TreeGrafter"/>
</dbReference>
<dbReference type="Gene3D" id="3.40.50.620">
    <property type="entry name" value="HUPs"/>
    <property type="match status" value="1"/>
</dbReference>
<evidence type="ECO:0000256" key="4">
    <source>
        <dbReference type="ARBA" id="ARBA00022695"/>
    </source>
</evidence>
<dbReference type="PANTHER" id="PTHR31285:SF0">
    <property type="entry name" value="NICOTINAMIDE MONONUCLEOTIDE ADENYLYLTRANSFERASE"/>
    <property type="match status" value="1"/>
</dbReference>
<comment type="catalytic activity">
    <reaction evidence="8">
        <text>beta-nicotinamide D-ribonucleotide + ATP + H(+) = diphosphate + NAD(+)</text>
        <dbReference type="Rhea" id="RHEA:21360"/>
        <dbReference type="ChEBI" id="CHEBI:14649"/>
        <dbReference type="ChEBI" id="CHEBI:15378"/>
        <dbReference type="ChEBI" id="CHEBI:30616"/>
        <dbReference type="ChEBI" id="CHEBI:33019"/>
        <dbReference type="ChEBI" id="CHEBI:57540"/>
        <dbReference type="EC" id="2.7.7.1"/>
    </reaction>
</comment>
<evidence type="ECO:0000256" key="7">
    <source>
        <dbReference type="ARBA" id="ARBA00023027"/>
    </source>
</evidence>
<reference evidence="10 11" key="1">
    <citation type="submission" date="2015-07" db="EMBL/GenBank/DDBJ databases">
        <title>Emmonsia species relationships and genome sequence.</title>
        <authorList>
            <person name="Cuomo C.A."/>
            <person name="Schwartz I.S."/>
            <person name="Kenyon C."/>
            <person name="de Hoog G.S."/>
            <person name="Govender N.P."/>
            <person name="Botha A."/>
            <person name="Moreno L."/>
            <person name="de Vries M."/>
            <person name="Munoz J.F."/>
            <person name="Stielow J.B."/>
        </authorList>
    </citation>
    <scope>NUCLEOTIDE SEQUENCE [LARGE SCALE GENOMIC DNA]</scope>
    <source>
        <strain evidence="10 11">CBS 136260</strain>
    </source>
</reference>
<evidence type="ECO:0000256" key="3">
    <source>
        <dbReference type="ARBA" id="ARBA00022679"/>
    </source>
</evidence>
<evidence type="ECO:0000313" key="10">
    <source>
        <dbReference type="EMBL" id="OAX85298.1"/>
    </source>
</evidence>
<dbReference type="GO" id="GO:0000309">
    <property type="term" value="F:nicotinamide-nucleotide adenylyltransferase activity"/>
    <property type="evidence" value="ECO:0007669"/>
    <property type="project" value="UniProtKB-EC"/>
</dbReference>
<dbReference type="EMBL" id="LGUA01000016">
    <property type="protein sequence ID" value="OAX85298.1"/>
    <property type="molecule type" value="Genomic_DNA"/>
</dbReference>
<name>A0A1B7P8H5_9EURO</name>
<keyword evidence="2" id="KW-0662">Pyridine nucleotide biosynthesis</keyword>
<dbReference type="InterPro" id="IPR005248">
    <property type="entry name" value="NadD/NMNAT"/>
</dbReference>
<evidence type="ECO:0000313" key="11">
    <source>
        <dbReference type="Proteomes" id="UP000091918"/>
    </source>
</evidence>
<dbReference type="SUPFAM" id="SSF52374">
    <property type="entry name" value="Nucleotidylyl transferase"/>
    <property type="match status" value="1"/>
</dbReference>
<dbReference type="InterPro" id="IPR014729">
    <property type="entry name" value="Rossmann-like_a/b/a_fold"/>
</dbReference>
<evidence type="ECO:0000256" key="6">
    <source>
        <dbReference type="ARBA" id="ARBA00022840"/>
    </source>
</evidence>
<comment type="pathway">
    <text evidence="1">Cofactor biosynthesis; NAD(+) biosynthesis.</text>
</comment>
<evidence type="ECO:0000256" key="5">
    <source>
        <dbReference type="ARBA" id="ARBA00022741"/>
    </source>
</evidence>
<dbReference type="Pfam" id="PF01467">
    <property type="entry name" value="CTP_transf_like"/>
    <property type="match status" value="1"/>
</dbReference>
<protein>
    <recommendedName>
        <fullName evidence="9">Cytidyltransferase-like domain-containing protein</fullName>
    </recommendedName>
</protein>
<proteinExistence type="predicted"/>
<dbReference type="GO" id="GO:0005737">
    <property type="term" value="C:cytoplasm"/>
    <property type="evidence" value="ECO:0007669"/>
    <property type="project" value="TreeGrafter"/>
</dbReference>
<evidence type="ECO:0000256" key="1">
    <source>
        <dbReference type="ARBA" id="ARBA00004790"/>
    </source>
</evidence>
<evidence type="ECO:0000256" key="2">
    <source>
        <dbReference type="ARBA" id="ARBA00022642"/>
    </source>
</evidence>
<dbReference type="OrthoDB" id="5591297at2759"/>
<accession>A0A1B7P8H5</accession>
<keyword evidence="3" id="KW-0808">Transferase</keyword>
<dbReference type="PANTHER" id="PTHR31285">
    <property type="entry name" value="NICOTINAMIDE MONONUCLEOTIDE ADENYLYLTRANSFERASE"/>
    <property type="match status" value="1"/>
</dbReference>
<sequence length="296" mass="33273">MTSKSETRPLHQLRQIYHTSLQDFVSSSSVFQVLDTVPVNKPEARPPAKLYVLDSSFNPPTRAHLNIAKSALLQHEDTSSVRLLLLLATQNADKPSKPVPFEDRLIMMRIFADDIQAAVSQARLRNHDTQGSQQGAPTIDIGVTKLPYFMDKAAAISTSNWYPSSPEQILLIGYDTLVRIFDTKYYPPEHTLRPLNQFFSQHSLRVTFRADSEWGQRNDQESFLHNLAQGAMEQDGGNREWAERIELVEGMKLGEEPVSSTQARNAAAESDVRALEKLLTPDICDCVISQGFYRGS</sequence>
<dbReference type="STRING" id="1658172.A0A1B7P8H5"/>
<keyword evidence="5" id="KW-0547">Nucleotide-binding</keyword>
<dbReference type="InterPro" id="IPR004821">
    <property type="entry name" value="Cyt_trans-like"/>
</dbReference>
<comment type="caution">
    <text evidence="10">The sequence shown here is derived from an EMBL/GenBank/DDBJ whole genome shotgun (WGS) entry which is preliminary data.</text>
</comment>
<gene>
    <name evidence="10" type="ORF">ACJ72_00328</name>
</gene>